<dbReference type="Pfam" id="PF18201">
    <property type="entry name" value="PIH1_CS"/>
    <property type="match status" value="1"/>
</dbReference>
<evidence type="ECO:0000256" key="2">
    <source>
        <dbReference type="SAM" id="MobiDB-lite"/>
    </source>
</evidence>
<evidence type="ECO:0000256" key="3">
    <source>
        <dbReference type="SAM" id="SignalP"/>
    </source>
</evidence>
<feature type="compositionally biased region" description="Polar residues" evidence="2">
    <location>
        <begin position="49"/>
        <end position="66"/>
    </location>
</feature>
<comment type="similarity">
    <text evidence="1">Belongs to the PIH1 family.</text>
</comment>
<dbReference type="CDD" id="cd00298">
    <property type="entry name" value="ACD_sHsps_p23-like"/>
    <property type="match status" value="1"/>
</dbReference>
<evidence type="ECO:0000259" key="4">
    <source>
        <dbReference type="Pfam" id="PF18201"/>
    </source>
</evidence>
<evidence type="ECO:0000256" key="1">
    <source>
        <dbReference type="ARBA" id="ARBA00008511"/>
    </source>
</evidence>
<organism evidence="5 6">
    <name type="scientific">Strigomonas culicis</name>
    <dbReference type="NCBI Taxonomy" id="28005"/>
    <lineage>
        <taxon>Eukaryota</taxon>
        <taxon>Discoba</taxon>
        <taxon>Euglenozoa</taxon>
        <taxon>Kinetoplastea</taxon>
        <taxon>Metakinetoplastina</taxon>
        <taxon>Trypanosomatida</taxon>
        <taxon>Trypanosomatidae</taxon>
        <taxon>Strigomonadinae</taxon>
        <taxon>Strigomonas</taxon>
    </lineage>
</organism>
<dbReference type="InterPro" id="IPR026697">
    <property type="entry name" value="DNAAF6"/>
</dbReference>
<dbReference type="Proteomes" id="UP000015354">
    <property type="component" value="Unassembled WGS sequence"/>
</dbReference>
<dbReference type="InterPro" id="IPR041442">
    <property type="entry name" value="PIH1D1/2/3_CS-like"/>
</dbReference>
<comment type="caution">
    <text evidence="5">The sequence shown here is derived from an EMBL/GenBank/DDBJ whole genome shotgun (WGS) entry which is preliminary data.</text>
</comment>
<feature type="signal peptide" evidence="3">
    <location>
        <begin position="1"/>
        <end position="25"/>
    </location>
</feature>
<reference evidence="5 6" key="1">
    <citation type="journal article" date="2013" name="PLoS ONE">
        <title>Predicting the Proteins of Angomonas deanei, Strigomonas culicis and Their Respective Endosymbionts Reveals New Aspects of the Trypanosomatidae Family.</title>
        <authorList>
            <person name="Motta M.C."/>
            <person name="Martins A.C."/>
            <person name="de Souza S.S."/>
            <person name="Catta-Preta C.M."/>
            <person name="Silva R."/>
            <person name="Klein C.C."/>
            <person name="de Almeida L.G."/>
            <person name="de Lima Cunha O."/>
            <person name="Ciapina L.P."/>
            <person name="Brocchi M."/>
            <person name="Colabardini A.C."/>
            <person name="de Araujo Lima B."/>
            <person name="Machado C.R."/>
            <person name="de Almeida Soares C.M."/>
            <person name="Probst C.M."/>
            <person name="de Menezes C.B."/>
            <person name="Thompson C.E."/>
            <person name="Bartholomeu D.C."/>
            <person name="Gradia D.F."/>
            <person name="Pavoni D.P."/>
            <person name="Grisard E.C."/>
            <person name="Fantinatti-Garboggini F."/>
            <person name="Marchini F.K."/>
            <person name="Rodrigues-Luiz G.F."/>
            <person name="Wagner G."/>
            <person name="Goldman G.H."/>
            <person name="Fietto J.L."/>
            <person name="Elias M.C."/>
            <person name="Goldman M.H."/>
            <person name="Sagot M.F."/>
            <person name="Pereira M."/>
            <person name="Stoco P.H."/>
            <person name="de Mendonca-Neto R.P."/>
            <person name="Teixeira S.M."/>
            <person name="Maciel T.E."/>
            <person name="de Oliveira Mendes T.A."/>
            <person name="Urmenyi T.P."/>
            <person name="de Souza W."/>
            <person name="Schenkman S."/>
            <person name="de Vasconcelos A.T."/>
        </authorList>
    </citation>
    <scope>NUCLEOTIDE SEQUENCE [LARGE SCALE GENOMIC DNA]</scope>
</reference>
<keyword evidence="6" id="KW-1185">Reference proteome</keyword>
<dbReference type="GO" id="GO:0051087">
    <property type="term" value="F:protein-folding chaperone binding"/>
    <property type="evidence" value="ECO:0007669"/>
    <property type="project" value="InterPro"/>
</dbReference>
<evidence type="ECO:0000313" key="6">
    <source>
        <dbReference type="Proteomes" id="UP000015354"/>
    </source>
</evidence>
<name>S9VYD4_9TRYP</name>
<feature type="region of interest" description="Disordered" evidence="2">
    <location>
        <begin position="49"/>
        <end position="71"/>
    </location>
</feature>
<gene>
    <name evidence="5" type="ORF">STCU_04942</name>
</gene>
<proteinExistence type="inferred from homology"/>
<dbReference type="AlphaFoldDB" id="S9VYD4"/>
<dbReference type="GO" id="GO:0070286">
    <property type="term" value="P:axonemal dynein complex assembly"/>
    <property type="evidence" value="ECO:0007669"/>
    <property type="project" value="InterPro"/>
</dbReference>
<protein>
    <recommendedName>
        <fullName evidence="4">PIH1D1/2/3 CS-like domain-containing protein</fullName>
    </recommendedName>
</protein>
<accession>S9VYD4</accession>
<dbReference type="GO" id="GO:0005737">
    <property type="term" value="C:cytoplasm"/>
    <property type="evidence" value="ECO:0007669"/>
    <property type="project" value="TreeGrafter"/>
</dbReference>
<dbReference type="EMBL" id="ATMH01004942">
    <property type="protein sequence ID" value="EPY28665.1"/>
    <property type="molecule type" value="Genomic_DNA"/>
</dbReference>
<keyword evidence="3" id="KW-0732">Signal</keyword>
<dbReference type="OrthoDB" id="25887at2759"/>
<dbReference type="PANTHER" id="PTHR21083">
    <property type="entry name" value="TWISTER"/>
    <property type="match status" value="1"/>
</dbReference>
<feature type="domain" description="PIH1D1/2/3 CS-like" evidence="4">
    <location>
        <begin position="216"/>
        <end position="279"/>
    </location>
</feature>
<dbReference type="PANTHER" id="PTHR21083:SF0">
    <property type="entry name" value="DYNEIN AXONEMAL ASSEMBLY FACTOR 6"/>
    <property type="match status" value="1"/>
</dbReference>
<dbReference type="GO" id="GO:0045505">
    <property type="term" value="F:dynein intermediate chain binding"/>
    <property type="evidence" value="ECO:0007669"/>
    <property type="project" value="TreeGrafter"/>
</dbReference>
<sequence length="285" mass="30246">MLMHLFPSPHSLTLSLLLRTSLSSSQFFCTTRAMKSSDIESLAQMLDTNTGFTRPDTQVTGYSQQLSEEDRARAERSTGLVVDHGPGSADAAAQGPGAFPLPSTVVDAQLNLPLPSQSKKALARKAAAEREEKPRGNEIWTQAELARAYQANGGGRAAFGAAAAASPVGTTAAAVSTAPAAGQTEPPHSVLFEHKITAEDVYLQLGGPSGEGGEQGVVVKVDLPDVEDPSSIQLRVEPYHLYVNAGKYFLDALLPREVVKGEASAKWDATKKQLHVRLSMVANIE</sequence>
<feature type="chain" id="PRO_5004572374" description="PIH1D1/2/3 CS-like domain-containing protein" evidence="3">
    <location>
        <begin position="26"/>
        <end position="285"/>
    </location>
</feature>
<evidence type="ECO:0000313" key="5">
    <source>
        <dbReference type="EMBL" id="EPY28665.1"/>
    </source>
</evidence>